<dbReference type="SUPFAM" id="SSF111331">
    <property type="entry name" value="NAD kinase/diacylglycerol kinase-like"/>
    <property type="match status" value="1"/>
</dbReference>
<dbReference type="Pfam" id="PF19279">
    <property type="entry name" value="YegS_C"/>
    <property type="match status" value="1"/>
</dbReference>
<dbReference type="PROSITE" id="PS50146">
    <property type="entry name" value="DAGK"/>
    <property type="match status" value="1"/>
</dbReference>
<evidence type="ECO:0000259" key="9">
    <source>
        <dbReference type="PROSITE" id="PS50146"/>
    </source>
</evidence>
<organism evidence="10 11">
    <name type="scientific">Ornithinimicrobium avium</name>
    <dbReference type="NCBI Taxonomy" id="2283195"/>
    <lineage>
        <taxon>Bacteria</taxon>
        <taxon>Bacillati</taxon>
        <taxon>Actinomycetota</taxon>
        <taxon>Actinomycetes</taxon>
        <taxon>Micrococcales</taxon>
        <taxon>Ornithinimicrobiaceae</taxon>
        <taxon>Ornithinimicrobium</taxon>
    </lineage>
</organism>
<keyword evidence="5 10" id="KW-0418">Kinase</keyword>
<dbReference type="KEGG" id="orn:DV701_02860"/>
<reference evidence="10 11" key="1">
    <citation type="submission" date="2018-07" db="EMBL/GenBank/DDBJ databases">
        <title>Complete genome sequencing of Ornithinimicrobium sp. AMA3305.</title>
        <authorList>
            <person name="Bae J.-W."/>
        </authorList>
    </citation>
    <scope>NUCLEOTIDE SEQUENCE [LARGE SCALE GENOMIC DNA]</scope>
    <source>
        <strain evidence="10 11">AMA3305</strain>
    </source>
</reference>
<evidence type="ECO:0000256" key="8">
    <source>
        <dbReference type="ARBA" id="ARBA00023264"/>
    </source>
</evidence>
<keyword evidence="6" id="KW-0067">ATP-binding</keyword>
<keyword evidence="11" id="KW-1185">Reference proteome</keyword>
<evidence type="ECO:0000256" key="2">
    <source>
        <dbReference type="ARBA" id="ARBA00005983"/>
    </source>
</evidence>
<keyword evidence="7" id="KW-0443">Lipid metabolism</keyword>
<keyword evidence="4" id="KW-0547">Nucleotide-binding</keyword>
<evidence type="ECO:0000256" key="3">
    <source>
        <dbReference type="ARBA" id="ARBA00022679"/>
    </source>
</evidence>
<dbReference type="GO" id="GO:0008654">
    <property type="term" value="P:phospholipid biosynthetic process"/>
    <property type="evidence" value="ECO:0007669"/>
    <property type="project" value="UniProtKB-KW"/>
</dbReference>
<evidence type="ECO:0000256" key="5">
    <source>
        <dbReference type="ARBA" id="ARBA00022777"/>
    </source>
</evidence>
<dbReference type="Gene3D" id="3.40.50.10330">
    <property type="entry name" value="Probable inorganic polyphosphate/atp-NAD kinase, domain 1"/>
    <property type="match status" value="1"/>
</dbReference>
<keyword evidence="8" id="KW-1208">Phospholipid metabolism</keyword>
<evidence type="ECO:0000256" key="7">
    <source>
        <dbReference type="ARBA" id="ARBA00023209"/>
    </source>
</evidence>
<dbReference type="InterPro" id="IPR017438">
    <property type="entry name" value="ATP-NAD_kinase_N"/>
</dbReference>
<dbReference type="Proteomes" id="UP000253790">
    <property type="component" value="Chromosome"/>
</dbReference>
<dbReference type="SMART" id="SM00046">
    <property type="entry name" value="DAGKc"/>
    <property type="match status" value="1"/>
</dbReference>
<keyword evidence="3" id="KW-0808">Transferase</keyword>
<comment type="similarity">
    <text evidence="2">Belongs to the diacylglycerol/lipid kinase family.</text>
</comment>
<evidence type="ECO:0000313" key="11">
    <source>
        <dbReference type="Proteomes" id="UP000253790"/>
    </source>
</evidence>
<dbReference type="InterPro" id="IPR050187">
    <property type="entry name" value="Lipid_Phosphate_FormReg"/>
</dbReference>
<dbReference type="AlphaFoldDB" id="A0A345NJL3"/>
<keyword evidence="7" id="KW-0444">Lipid biosynthesis</keyword>
<evidence type="ECO:0000256" key="6">
    <source>
        <dbReference type="ARBA" id="ARBA00022840"/>
    </source>
</evidence>
<dbReference type="Gene3D" id="2.60.200.40">
    <property type="match status" value="1"/>
</dbReference>
<dbReference type="GO" id="GO:0005886">
    <property type="term" value="C:plasma membrane"/>
    <property type="evidence" value="ECO:0007669"/>
    <property type="project" value="TreeGrafter"/>
</dbReference>
<proteinExistence type="inferred from homology"/>
<evidence type="ECO:0000256" key="1">
    <source>
        <dbReference type="ARBA" id="ARBA00001946"/>
    </source>
</evidence>
<dbReference type="RefSeq" id="WP_114926986.1">
    <property type="nucleotide sequence ID" value="NZ_CP031229.1"/>
</dbReference>
<protein>
    <submittedName>
        <fullName evidence="10">Diacylglycerol kinase</fullName>
    </submittedName>
</protein>
<dbReference type="Pfam" id="PF00781">
    <property type="entry name" value="DAGK_cat"/>
    <property type="match status" value="1"/>
</dbReference>
<keyword evidence="7" id="KW-0594">Phospholipid biosynthesis</keyword>
<dbReference type="PANTHER" id="PTHR12358:SF106">
    <property type="entry name" value="LIPID KINASE YEGS"/>
    <property type="match status" value="1"/>
</dbReference>
<comment type="cofactor">
    <cofactor evidence="1">
        <name>Mg(2+)</name>
        <dbReference type="ChEBI" id="CHEBI:18420"/>
    </cofactor>
</comment>
<name>A0A345NJL3_9MICO</name>
<dbReference type="PANTHER" id="PTHR12358">
    <property type="entry name" value="SPHINGOSINE KINASE"/>
    <property type="match status" value="1"/>
</dbReference>
<sequence length="299" mass="30909">MRYAVAHGRRSGRGGAAALGAEAVARLRAAGHRVTEIEAGSYEEARARCGAAVADGVDVLTVAGGDGLVSLATQLCAGTDTAVGILPAGTGNDNARSLGIPRDPEGALATLVEGDLRILDTLHVAELDRHVLGSVNAALDARIAHRATLLPRPLGAASYTVAALVEIARLRWTPPLHYRLTLTGPHGEDTQELDALVVVPANLPYLGGGLHLSPGSDPADGLLDLVVVRPLSPSRALALLHAVRAGRHTSMPEVEVRRATRVRIEGPADVVAHGDGEALGPLPLTVEVRPASVQVVVPR</sequence>
<dbReference type="EMBL" id="CP031229">
    <property type="protein sequence ID" value="AXH95221.1"/>
    <property type="molecule type" value="Genomic_DNA"/>
</dbReference>
<dbReference type="InterPro" id="IPR045540">
    <property type="entry name" value="YegS/DAGK_C"/>
</dbReference>
<dbReference type="GO" id="GO:0004143">
    <property type="term" value="F:ATP-dependent diacylglycerol kinase activity"/>
    <property type="evidence" value="ECO:0007669"/>
    <property type="project" value="TreeGrafter"/>
</dbReference>
<evidence type="ECO:0000256" key="4">
    <source>
        <dbReference type="ARBA" id="ARBA00022741"/>
    </source>
</evidence>
<feature type="domain" description="DAGKc" evidence="9">
    <location>
        <begin position="1"/>
        <end position="127"/>
    </location>
</feature>
<dbReference type="OrthoDB" id="142078at2"/>
<accession>A0A345NJL3</accession>
<dbReference type="InterPro" id="IPR001206">
    <property type="entry name" value="Diacylglycerol_kinase_cat_dom"/>
</dbReference>
<dbReference type="InterPro" id="IPR016064">
    <property type="entry name" value="NAD/diacylglycerol_kinase_sf"/>
</dbReference>
<evidence type="ECO:0000313" key="10">
    <source>
        <dbReference type="EMBL" id="AXH95221.1"/>
    </source>
</evidence>
<dbReference type="GO" id="GO:0005524">
    <property type="term" value="F:ATP binding"/>
    <property type="evidence" value="ECO:0007669"/>
    <property type="project" value="UniProtKB-KW"/>
</dbReference>
<gene>
    <name evidence="10" type="ORF">DV701_02860</name>
</gene>